<dbReference type="Gene3D" id="1.10.1740.10">
    <property type="match status" value="1"/>
</dbReference>
<protein>
    <submittedName>
        <fullName evidence="7">RNA polymerase sigma factor</fullName>
    </submittedName>
</protein>
<dbReference type="InterPro" id="IPR013324">
    <property type="entry name" value="RNA_pol_sigma_r3/r4-like"/>
</dbReference>
<dbReference type="SUPFAM" id="SSF88659">
    <property type="entry name" value="Sigma3 and sigma4 domains of RNA polymerase sigma factors"/>
    <property type="match status" value="1"/>
</dbReference>
<gene>
    <name evidence="7" type="ORF">OKA05_03980</name>
</gene>
<dbReference type="InterPro" id="IPR014284">
    <property type="entry name" value="RNA_pol_sigma-70_dom"/>
</dbReference>
<dbReference type="NCBIfam" id="TIGR02937">
    <property type="entry name" value="sigma70-ECF"/>
    <property type="match status" value="1"/>
</dbReference>
<organism evidence="7 8">
    <name type="scientific">Luteolibacter arcticus</name>
    <dbReference type="NCBI Taxonomy" id="1581411"/>
    <lineage>
        <taxon>Bacteria</taxon>
        <taxon>Pseudomonadati</taxon>
        <taxon>Verrucomicrobiota</taxon>
        <taxon>Verrucomicrobiia</taxon>
        <taxon>Verrucomicrobiales</taxon>
        <taxon>Verrucomicrobiaceae</taxon>
        <taxon>Luteolibacter</taxon>
    </lineage>
</organism>
<dbReference type="Gene3D" id="1.10.10.10">
    <property type="entry name" value="Winged helix-like DNA-binding domain superfamily/Winged helix DNA-binding domain"/>
    <property type="match status" value="1"/>
</dbReference>
<feature type="domain" description="RNA polymerase sigma factor 70 region 4 type 2" evidence="6">
    <location>
        <begin position="99"/>
        <end position="149"/>
    </location>
</feature>
<dbReference type="EMBL" id="JAPDDT010000001">
    <property type="protein sequence ID" value="MCW1921698.1"/>
    <property type="molecule type" value="Genomic_DNA"/>
</dbReference>
<evidence type="ECO:0000313" key="7">
    <source>
        <dbReference type="EMBL" id="MCW1921698.1"/>
    </source>
</evidence>
<evidence type="ECO:0000259" key="6">
    <source>
        <dbReference type="Pfam" id="PF08281"/>
    </source>
</evidence>
<reference evidence="7 8" key="1">
    <citation type="submission" date="2022-10" db="EMBL/GenBank/DDBJ databases">
        <title>Luteolibacter arcticus strain CCTCC AB 2014275, whole genome shotgun sequencing project.</title>
        <authorList>
            <person name="Zhao G."/>
            <person name="Shen L."/>
        </authorList>
    </citation>
    <scope>NUCLEOTIDE SEQUENCE [LARGE SCALE GENOMIC DNA]</scope>
    <source>
        <strain evidence="7 8">CCTCC AB 2014275</strain>
    </source>
</reference>
<evidence type="ECO:0000256" key="1">
    <source>
        <dbReference type="ARBA" id="ARBA00010641"/>
    </source>
</evidence>
<sequence>MASPAQDWNDWLAENAARFLLFARQQTRCEHDAEDVLQESLVESWQRAGGRPDAALVFATIRRRSIDLGRSNDRRAVRELESGDLFTVPTGDRDTAEVLASELHRLPPEQRDVLTLKFWGGLTFAEVATTLEIPPGTAASRYRLALEALRETLTTALT</sequence>
<dbReference type="PANTHER" id="PTHR43133:SF8">
    <property type="entry name" value="RNA POLYMERASE SIGMA FACTOR HI_1459-RELATED"/>
    <property type="match status" value="1"/>
</dbReference>
<evidence type="ECO:0000256" key="3">
    <source>
        <dbReference type="ARBA" id="ARBA00023082"/>
    </source>
</evidence>
<dbReference type="SUPFAM" id="SSF88946">
    <property type="entry name" value="Sigma2 domain of RNA polymerase sigma factors"/>
    <property type="match status" value="1"/>
</dbReference>
<proteinExistence type="inferred from homology"/>
<keyword evidence="3" id="KW-0731">Sigma factor</keyword>
<dbReference type="PANTHER" id="PTHR43133">
    <property type="entry name" value="RNA POLYMERASE ECF-TYPE SIGMA FACTO"/>
    <property type="match status" value="1"/>
</dbReference>
<evidence type="ECO:0000256" key="2">
    <source>
        <dbReference type="ARBA" id="ARBA00023015"/>
    </source>
</evidence>
<dbReference type="InterPro" id="IPR013249">
    <property type="entry name" value="RNA_pol_sigma70_r4_t2"/>
</dbReference>
<comment type="caution">
    <text evidence="7">The sequence shown here is derived from an EMBL/GenBank/DDBJ whole genome shotgun (WGS) entry which is preliminary data.</text>
</comment>
<dbReference type="InterPro" id="IPR039425">
    <property type="entry name" value="RNA_pol_sigma-70-like"/>
</dbReference>
<keyword evidence="4" id="KW-0238">DNA-binding</keyword>
<keyword evidence="8" id="KW-1185">Reference proteome</keyword>
<keyword evidence="5" id="KW-0804">Transcription</keyword>
<dbReference type="InterPro" id="IPR013325">
    <property type="entry name" value="RNA_pol_sigma_r2"/>
</dbReference>
<dbReference type="RefSeq" id="WP_264485807.1">
    <property type="nucleotide sequence ID" value="NZ_JAPDDT010000001.1"/>
</dbReference>
<evidence type="ECO:0000256" key="5">
    <source>
        <dbReference type="ARBA" id="ARBA00023163"/>
    </source>
</evidence>
<dbReference type="InterPro" id="IPR036388">
    <property type="entry name" value="WH-like_DNA-bd_sf"/>
</dbReference>
<dbReference type="Proteomes" id="UP001320876">
    <property type="component" value="Unassembled WGS sequence"/>
</dbReference>
<evidence type="ECO:0000313" key="8">
    <source>
        <dbReference type="Proteomes" id="UP001320876"/>
    </source>
</evidence>
<comment type="similarity">
    <text evidence="1">Belongs to the sigma-70 factor family. ECF subfamily.</text>
</comment>
<evidence type="ECO:0000256" key="4">
    <source>
        <dbReference type="ARBA" id="ARBA00023125"/>
    </source>
</evidence>
<dbReference type="Pfam" id="PF08281">
    <property type="entry name" value="Sigma70_r4_2"/>
    <property type="match status" value="1"/>
</dbReference>
<accession>A0ABT3GDK0</accession>
<keyword evidence="2" id="KW-0805">Transcription regulation</keyword>
<name>A0ABT3GDK0_9BACT</name>
<dbReference type="CDD" id="cd06171">
    <property type="entry name" value="Sigma70_r4"/>
    <property type="match status" value="1"/>
</dbReference>